<protein>
    <submittedName>
        <fullName evidence="7">Uncharacterized protein</fullName>
    </submittedName>
</protein>
<dbReference type="EMBL" id="OU503042">
    <property type="protein sequence ID" value="CAI9764703.1"/>
    <property type="molecule type" value="Genomic_DNA"/>
</dbReference>
<reference evidence="7" key="1">
    <citation type="submission" date="2023-05" db="EMBL/GenBank/DDBJ databases">
        <authorList>
            <person name="Huff M."/>
        </authorList>
    </citation>
    <scope>NUCLEOTIDE SEQUENCE</scope>
</reference>
<evidence type="ECO:0000256" key="1">
    <source>
        <dbReference type="ARBA" id="ARBA00004479"/>
    </source>
</evidence>
<dbReference type="AlphaFoldDB" id="A0AAD1Z9K4"/>
<organism evidence="7 8">
    <name type="scientific">Fraxinus pennsylvanica</name>
    <dbReference type="NCBI Taxonomy" id="56036"/>
    <lineage>
        <taxon>Eukaryota</taxon>
        <taxon>Viridiplantae</taxon>
        <taxon>Streptophyta</taxon>
        <taxon>Embryophyta</taxon>
        <taxon>Tracheophyta</taxon>
        <taxon>Spermatophyta</taxon>
        <taxon>Magnoliopsida</taxon>
        <taxon>eudicotyledons</taxon>
        <taxon>Gunneridae</taxon>
        <taxon>Pentapetalae</taxon>
        <taxon>asterids</taxon>
        <taxon>lamiids</taxon>
        <taxon>Lamiales</taxon>
        <taxon>Oleaceae</taxon>
        <taxon>Oleeae</taxon>
        <taxon>Fraxinus</taxon>
    </lineage>
</organism>
<keyword evidence="5" id="KW-0472">Membrane</keyword>
<evidence type="ECO:0000313" key="7">
    <source>
        <dbReference type="EMBL" id="CAI9764703.1"/>
    </source>
</evidence>
<evidence type="ECO:0000256" key="2">
    <source>
        <dbReference type="ARBA" id="ARBA00022692"/>
    </source>
</evidence>
<keyword evidence="6" id="KW-0325">Glycoprotein</keyword>
<dbReference type="InterPro" id="IPR046956">
    <property type="entry name" value="RLP23-like"/>
</dbReference>
<gene>
    <name evidence="7" type="ORF">FPE_LOCUS12133</name>
</gene>
<evidence type="ECO:0000256" key="6">
    <source>
        <dbReference type="ARBA" id="ARBA00023180"/>
    </source>
</evidence>
<keyword evidence="4" id="KW-1133">Transmembrane helix</keyword>
<keyword evidence="3" id="KW-0732">Signal</keyword>
<dbReference type="Gene3D" id="3.80.10.10">
    <property type="entry name" value="Ribonuclease Inhibitor"/>
    <property type="match status" value="1"/>
</dbReference>
<evidence type="ECO:0000256" key="4">
    <source>
        <dbReference type="ARBA" id="ARBA00022989"/>
    </source>
</evidence>
<dbReference type="Pfam" id="PF00560">
    <property type="entry name" value="LRR_1"/>
    <property type="match status" value="1"/>
</dbReference>
<dbReference type="Proteomes" id="UP000834106">
    <property type="component" value="Chromosome 7"/>
</dbReference>
<evidence type="ECO:0000256" key="3">
    <source>
        <dbReference type="ARBA" id="ARBA00022729"/>
    </source>
</evidence>
<dbReference type="InterPro" id="IPR032675">
    <property type="entry name" value="LRR_dom_sf"/>
</dbReference>
<evidence type="ECO:0000256" key="5">
    <source>
        <dbReference type="ARBA" id="ARBA00023136"/>
    </source>
</evidence>
<dbReference type="InterPro" id="IPR001611">
    <property type="entry name" value="Leu-rich_rpt"/>
</dbReference>
<keyword evidence="8" id="KW-1185">Reference proteome</keyword>
<accession>A0AAD1Z9K4</accession>
<evidence type="ECO:0000313" key="8">
    <source>
        <dbReference type="Proteomes" id="UP000834106"/>
    </source>
</evidence>
<sequence length="143" mass="15755">MQKLALCNDLVSHKHGFTGELPEWFGKNYRKASIIEGSKCIQEWLYWSHAPFHEQLPKPSGFGFLDWVSSFLGVETGLTAKFQNKLFGKIPSAAGDFSGLRLLNMSRNSFLGSIPASIEQLKTSLGNIPKSIGNCSTDDLATC</sequence>
<dbReference type="PANTHER" id="PTHR48063">
    <property type="entry name" value="LRR RECEPTOR-LIKE KINASE"/>
    <property type="match status" value="1"/>
</dbReference>
<dbReference type="SUPFAM" id="SSF52058">
    <property type="entry name" value="L domain-like"/>
    <property type="match status" value="1"/>
</dbReference>
<keyword evidence="2" id="KW-0812">Transmembrane</keyword>
<dbReference type="GO" id="GO:0016020">
    <property type="term" value="C:membrane"/>
    <property type="evidence" value="ECO:0007669"/>
    <property type="project" value="UniProtKB-SubCell"/>
</dbReference>
<name>A0AAD1Z9K4_9LAMI</name>
<comment type="subcellular location">
    <subcellularLocation>
        <location evidence="1">Membrane</location>
        <topology evidence="1">Single-pass type I membrane protein</topology>
    </subcellularLocation>
</comment>
<proteinExistence type="predicted"/>